<keyword evidence="2" id="KW-0812">Transmembrane</keyword>
<protein>
    <submittedName>
        <fullName evidence="3">Uncharacterized protein</fullName>
    </submittedName>
</protein>
<keyword evidence="2" id="KW-0472">Membrane</keyword>
<keyword evidence="4" id="KW-1185">Reference proteome</keyword>
<dbReference type="EMBL" id="WIWV01000017">
    <property type="protein sequence ID" value="KAF7718253.1"/>
    <property type="molecule type" value="Genomic_DNA"/>
</dbReference>
<feature type="compositionally biased region" description="Low complexity" evidence="1">
    <location>
        <begin position="44"/>
        <end position="56"/>
    </location>
</feature>
<dbReference type="Pfam" id="PF23670">
    <property type="entry name" value="PIGBOS1"/>
    <property type="match status" value="1"/>
</dbReference>
<evidence type="ECO:0000256" key="1">
    <source>
        <dbReference type="SAM" id="MobiDB-lite"/>
    </source>
</evidence>
<gene>
    <name evidence="3" type="ORF">PECM_002631</name>
</gene>
<dbReference type="Proteomes" id="UP000631181">
    <property type="component" value="Unassembled WGS sequence"/>
</dbReference>
<evidence type="ECO:0000256" key="2">
    <source>
        <dbReference type="SAM" id="Phobius"/>
    </source>
</evidence>
<name>A0A8J8WA76_9EURO</name>
<reference evidence="3" key="1">
    <citation type="journal article" date="2020" name="Front. Microbiol.">
        <title>Gene regulatory networks of Penicillium echinulatum 2HH and Penicillium oxalicum 114-2 inferred by a computational biology approach.</title>
        <authorList>
            <person name="Lenz A.R."/>
            <person name="Galan-Vasquez E."/>
            <person name="Balbinot E."/>
            <person name="De Abreu F.P."/>
            <person name="De Oliveira N.S."/>
            <person name="Da Rosa L.O."/>
            <person name="De Avila E Silva S."/>
            <person name="Camassola M."/>
            <person name="Dillon A.J.P."/>
            <person name="Perez-Rueda E."/>
        </authorList>
    </citation>
    <scope>NUCLEOTIDE SEQUENCE</scope>
    <source>
        <strain evidence="3">S1M29</strain>
    </source>
</reference>
<evidence type="ECO:0000313" key="4">
    <source>
        <dbReference type="Proteomes" id="UP000631181"/>
    </source>
</evidence>
<organism evidence="3 4">
    <name type="scientific">Penicillium ucsense</name>
    <dbReference type="NCBI Taxonomy" id="2839758"/>
    <lineage>
        <taxon>Eukaryota</taxon>
        <taxon>Fungi</taxon>
        <taxon>Dikarya</taxon>
        <taxon>Ascomycota</taxon>
        <taxon>Pezizomycotina</taxon>
        <taxon>Eurotiomycetes</taxon>
        <taxon>Eurotiomycetidae</taxon>
        <taxon>Eurotiales</taxon>
        <taxon>Aspergillaceae</taxon>
        <taxon>Penicillium</taxon>
    </lineage>
</organism>
<feature type="region of interest" description="Disordered" evidence="1">
    <location>
        <begin position="38"/>
        <end position="70"/>
    </location>
</feature>
<comment type="caution">
    <text evidence="3">The sequence shown here is derived from an EMBL/GenBank/DDBJ whole genome shotgun (WGS) entry which is preliminary data.</text>
</comment>
<dbReference type="InterPro" id="IPR057394">
    <property type="entry name" value="PIGBOS1"/>
</dbReference>
<dbReference type="AlphaFoldDB" id="A0A8J8WA76"/>
<proteinExistence type="predicted"/>
<accession>A0A8J8WA76</accession>
<keyword evidence="2" id="KW-1133">Transmembrane helix</keyword>
<sequence>MSRNFFPVVMAIGVGVFTGYYTFQPTLQQMSVEKTQKPMETTIASSDSSRQSALSDVAARSPQDAGKSGK</sequence>
<dbReference type="OrthoDB" id="4093673at2759"/>
<feature type="transmembrane region" description="Helical" evidence="2">
    <location>
        <begin position="6"/>
        <end position="23"/>
    </location>
</feature>
<evidence type="ECO:0000313" key="3">
    <source>
        <dbReference type="EMBL" id="KAF7718253.1"/>
    </source>
</evidence>